<proteinExistence type="inferred from homology"/>
<evidence type="ECO:0000259" key="7">
    <source>
        <dbReference type="PROSITE" id="PS51383"/>
    </source>
</evidence>
<dbReference type="OrthoDB" id="15148at2157"/>
<evidence type="ECO:0000256" key="3">
    <source>
        <dbReference type="ARBA" id="ARBA00022857"/>
    </source>
</evidence>
<dbReference type="EC" id="4.2.1.136" evidence="6"/>
<keyword evidence="4 6" id="KW-0520">NAD</keyword>
<evidence type="ECO:0000256" key="6">
    <source>
        <dbReference type="HAMAP-Rule" id="MF_01965"/>
    </source>
</evidence>
<dbReference type="HAMAP" id="MF_01965">
    <property type="entry name" value="NADHX_dehydratase"/>
    <property type="match status" value="1"/>
</dbReference>
<evidence type="ECO:0000313" key="8">
    <source>
        <dbReference type="EMBL" id="TVP41221.1"/>
    </source>
</evidence>
<evidence type="ECO:0000256" key="5">
    <source>
        <dbReference type="ARBA" id="ARBA00023239"/>
    </source>
</evidence>
<dbReference type="EMBL" id="VOAH01000004">
    <property type="protein sequence ID" value="TVP41221.1"/>
    <property type="molecule type" value="Genomic_DNA"/>
</dbReference>
<dbReference type="Proteomes" id="UP000315289">
    <property type="component" value="Unassembled WGS sequence"/>
</dbReference>
<keyword evidence="5 6" id="KW-0456">Lyase</keyword>
<keyword evidence="1 6" id="KW-0547">Nucleotide-binding</keyword>
<dbReference type="InterPro" id="IPR000631">
    <property type="entry name" value="CARKD"/>
</dbReference>
<feature type="binding site" evidence="6">
    <location>
        <position position="225"/>
    </location>
    <ligand>
        <name>AMP</name>
        <dbReference type="ChEBI" id="CHEBI:456215"/>
    </ligand>
</feature>
<comment type="cofactor">
    <cofactor evidence="6">
        <name>Mg(2+)</name>
        <dbReference type="ChEBI" id="CHEBI:18420"/>
    </cofactor>
</comment>
<comment type="function">
    <text evidence="6">Catalyzes the dehydration of the S-form of NAD(P)HX at the expense of ADP, which is converted to AMP. Together with NAD(P)HX epimerase, which catalyzes the epimerization of the S- and R-forms, the enzyme allows the repair of both epimers of NAD(P)HX, a damaged form of NAD(P)H that is a result of enzymatic or heat-dependent hydration.</text>
</comment>
<feature type="binding site" evidence="6">
    <location>
        <position position="112"/>
    </location>
    <ligand>
        <name>(6S)-NADPHX</name>
        <dbReference type="ChEBI" id="CHEBI:64076"/>
    </ligand>
</feature>
<dbReference type="RefSeq" id="WP_144729424.1">
    <property type="nucleotide sequence ID" value="NZ_ML675580.1"/>
</dbReference>
<dbReference type="InterPro" id="IPR029056">
    <property type="entry name" value="Ribokinase-like"/>
</dbReference>
<dbReference type="PROSITE" id="PS51383">
    <property type="entry name" value="YJEF_C_3"/>
    <property type="match status" value="1"/>
</dbReference>
<accession>A0A557SXA7</accession>
<dbReference type="GO" id="GO:0052855">
    <property type="term" value="F:ADP-dependent NAD(P)H-hydrate dehydratase activity"/>
    <property type="evidence" value="ECO:0007669"/>
    <property type="project" value="UniProtKB-UniRule"/>
</dbReference>
<evidence type="ECO:0000256" key="2">
    <source>
        <dbReference type="ARBA" id="ARBA00022840"/>
    </source>
</evidence>
<comment type="catalytic activity">
    <reaction evidence="6">
        <text>(6S)-NADHX + ADP = AMP + phosphate + NADH + H(+)</text>
        <dbReference type="Rhea" id="RHEA:32223"/>
        <dbReference type="ChEBI" id="CHEBI:15378"/>
        <dbReference type="ChEBI" id="CHEBI:43474"/>
        <dbReference type="ChEBI" id="CHEBI:57945"/>
        <dbReference type="ChEBI" id="CHEBI:64074"/>
        <dbReference type="ChEBI" id="CHEBI:456215"/>
        <dbReference type="ChEBI" id="CHEBI:456216"/>
        <dbReference type="EC" id="4.2.1.136"/>
    </reaction>
</comment>
<keyword evidence="9" id="KW-1185">Reference proteome</keyword>
<comment type="similarity">
    <text evidence="6">Belongs to the NnrD/CARKD family.</text>
</comment>
<organism evidence="8 9">
    <name type="scientific">Candidatus Nitrosocosmicus arcticus</name>
    <dbReference type="NCBI Taxonomy" id="2035267"/>
    <lineage>
        <taxon>Archaea</taxon>
        <taxon>Nitrososphaerota</taxon>
        <taxon>Nitrososphaeria</taxon>
        <taxon>Nitrososphaerales</taxon>
        <taxon>Nitrososphaeraceae</taxon>
        <taxon>Candidatus Nitrosocosmicus</taxon>
    </lineage>
</organism>
<dbReference type="PANTHER" id="PTHR12592:SF0">
    <property type="entry name" value="ATP-DEPENDENT (S)-NAD(P)H-HYDRATE DEHYDRATASE"/>
    <property type="match status" value="1"/>
</dbReference>
<feature type="binding site" evidence="6">
    <location>
        <position position="226"/>
    </location>
    <ligand>
        <name>(6S)-NADPHX</name>
        <dbReference type="ChEBI" id="CHEBI:64076"/>
    </ligand>
</feature>
<reference evidence="8 9" key="1">
    <citation type="journal article" date="2019" name="Front. Microbiol.">
        <title>Ammonia Oxidation by the Arctic Terrestrial Thaumarchaeote Candidatus Nitrosocosmicus arcticus Is Stimulated by Increasing Temperatures.</title>
        <authorList>
            <person name="Alves R.J.E."/>
            <person name="Kerou M."/>
            <person name="Zappe A."/>
            <person name="Bittner R."/>
            <person name="Abby S.S."/>
            <person name="Schmidt H.A."/>
            <person name="Pfeifer K."/>
            <person name="Schleper C."/>
        </authorList>
    </citation>
    <scope>NUCLEOTIDE SEQUENCE [LARGE SCALE GENOMIC DNA]</scope>
    <source>
        <strain evidence="8 9">Kfb</strain>
    </source>
</reference>
<dbReference type="AlphaFoldDB" id="A0A557SXA7"/>
<feature type="binding site" evidence="6">
    <location>
        <position position="43"/>
    </location>
    <ligand>
        <name>(6S)-NADPHX</name>
        <dbReference type="ChEBI" id="CHEBI:64076"/>
    </ligand>
</feature>
<name>A0A557SXA7_9ARCH</name>
<dbReference type="CDD" id="cd01171">
    <property type="entry name" value="YXKO-related"/>
    <property type="match status" value="1"/>
</dbReference>
<evidence type="ECO:0000313" key="9">
    <source>
        <dbReference type="Proteomes" id="UP000315289"/>
    </source>
</evidence>
<sequence length="287" mass="31152">MKDYSLVDDDLIRKIVKPRDIFSRKGDNGIALVVGGSRIYHGAPLLSSLAALRSGTDLVYTAIPKINLISSRIFSPDLIILPFPDDKLTTGSVRRLLNILPKKIDAAGIGMGLNISKSQPLILLIQKLLEYNSHLVIDAGALIPDILPDISNNETVVTPHAGEFKRLFGDSPTNKLSEQIELVSRKAEEFGLIIVLKGHQNIVSDGETTFVIERATPSMTVGGTGDILSGLITGFRTKYGAVHSCLLGLFFNGQAALRLSNKIGSHMLASDLLTELAYVMKEYDSLK</sequence>
<dbReference type="PANTHER" id="PTHR12592">
    <property type="entry name" value="ATP-DEPENDENT (S)-NAD(P)H-HYDRATE DEHYDRATASE FAMILY MEMBER"/>
    <property type="match status" value="1"/>
</dbReference>
<dbReference type="SUPFAM" id="SSF53613">
    <property type="entry name" value="Ribokinase-like"/>
    <property type="match status" value="1"/>
</dbReference>
<comment type="subunit">
    <text evidence="6">Homotetramer.</text>
</comment>
<comment type="catalytic activity">
    <reaction evidence="6">
        <text>(6S)-NADPHX + ADP = AMP + phosphate + NADPH + H(+)</text>
        <dbReference type="Rhea" id="RHEA:32235"/>
        <dbReference type="ChEBI" id="CHEBI:15378"/>
        <dbReference type="ChEBI" id="CHEBI:43474"/>
        <dbReference type="ChEBI" id="CHEBI:57783"/>
        <dbReference type="ChEBI" id="CHEBI:64076"/>
        <dbReference type="ChEBI" id="CHEBI:456215"/>
        <dbReference type="ChEBI" id="CHEBI:456216"/>
        <dbReference type="EC" id="4.2.1.136"/>
    </reaction>
</comment>
<gene>
    <name evidence="6 8" type="primary">nnrD</name>
    <name evidence="8" type="ORF">NARC_40184</name>
</gene>
<dbReference type="GO" id="GO:0110051">
    <property type="term" value="P:metabolite repair"/>
    <property type="evidence" value="ECO:0007669"/>
    <property type="project" value="TreeGrafter"/>
</dbReference>
<dbReference type="NCBIfam" id="TIGR00196">
    <property type="entry name" value="yjeF_cterm"/>
    <property type="match status" value="1"/>
</dbReference>
<evidence type="ECO:0000256" key="4">
    <source>
        <dbReference type="ARBA" id="ARBA00023027"/>
    </source>
</evidence>
<dbReference type="GO" id="GO:0005524">
    <property type="term" value="F:ATP binding"/>
    <property type="evidence" value="ECO:0007669"/>
    <property type="project" value="UniProtKB-KW"/>
</dbReference>
<comment type="caution">
    <text evidence="6">Lacks conserved residue(s) required for the propagation of feature annotation.</text>
</comment>
<dbReference type="Gene3D" id="3.40.1190.20">
    <property type="match status" value="1"/>
</dbReference>
<feature type="domain" description="YjeF C-terminal" evidence="7">
    <location>
        <begin position="8"/>
        <end position="283"/>
    </location>
</feature>
<protein>
    <recommendedName>
        <fullName evidence="6">ADP-dependent (S)-NAD(P)H-hydrate dehydratase</fullName>
        <ecNumber evidence="6">4.2.1.136</ecNumber>
    </recommendedName>
    <alternativeName>
        <fullName evidence="6">ADP-dependent NAD(P)HX dehydratase</fullName>
    </alternativeName>
</protein>
<evidence type="ECO:0000256" key="1">
    <source>
        <dbReference type="ARBA" id="ARBA00022741"/>
    </source>
</evidence>
<keyword evidence="3 6" id="KW-0521">NADP</keyword>
<dbReference type="GO" id="GO:0046496">
    <property type="term" value="P:nicotinamide nucleotide metabolic process"/>
    <property type="evidence" value="ECO:0007669"/>
    <property type="project" value="UniProtKB-UniRule"/>
</dbReference>
<feature type="binding site" evidence="6">
    <location>
        <position position="160"/>
    </location>
    <ligand>
        <name>(6S)-NADPHX</name>
        <dbReference type="ChEBI" id="CHEBI:64076"/>
    </ligand>
</feature>
<comment type="caution">
    <text evidence="8">The sequence shown here is derived from an EMBL/GenBank/DDBJ whole genome shotgun (WGS) entry which is preliminary data.</text>
</comment>
<dbReference type="Pfam" id="PF01256">
    <property type="entry name" value="Carb_kinase"/>
    <property type="match status" value="1"/>
</dbReference>
<keyword evidence="2 6" id="KW-0067">ATP-binding</keyword>